<comment type="caution">
    <text evidence="1">The sequence shown here is derived from an EMBL/GenBank/DDBJ whole genome shotgun (WGS) entry which is preliminary data.</text>
</comment>
<protein>
    <submittedName>
        <fullName evidence="1">Uncharacterized protein</fullName>
    </submittedName>
</protein>
<dbReference type="EMBL" id="CATNWA010015907">
    <property type="protein sequence ID" value="CAI9587988.1"/>
    <property type="molecule type" value="Genomic_DNA"/>
</dbReference>
<reference evidence="1" key="1">
    <citation type="submission" date="2023-05" db="EMBL/GenBank/DDBJ databases">
        <authorList>
            <person name="Stuckert A."/>
        </authorList>
    </citation>
    <scope>NUCLEOTIDE SEQUENCE</scope>
</reference>
<proteinExistence type="predicted"/>
<evidence type="ECO:0000313" key="2">
    <source>
        <dbReference type="Proteomes" id="UP001162483"/>
    </source>
</evidence>
<organism evidence="1 2">
    <name type="scientific">Staurois parvus</name>
    <dbReference type="NCBI Taxonomy" id="386267"/>
    <lineage>
        <taxon>Eukaryota</taxon>
        <taxon>Metazoa</taxon>
        <taxon>Chordata</taxon>
        <taxon>Craniata</taxon>
        <taxon>Vertebrata</taxon>
        <taxon>Euteleostomi</taxon>
        <taxon>Amphibia</taxon>
        <taxon>Batrachia</taxon>
        <taxon>Anura</taxon>
        <taxon>Neobatrachia</taxon>
        <taxon>Ranoidea</taxon>
        <taxon>Ranidae</taxon>
        <taxon>Staurois</taxon>
    </lineage>
</organism>
<feature type="non-terminal residue" evidence="1">
    <location>
        <position position="75"/>
    </location>
</feature>
<accession>A0ABN9EXE0</accession>
<keyword evidence="2" id="KW-1185">Reference proteome</keyword>
<name>A0ABN9EXE0_9NEOB</name>
<evidence type="ECO:0000313" key="1">
    <source>
        <dbReference type="EMBL" id="CAI9587988.1"/>
    </source>
</evidence>
<sequence>MTRDRDCRHGTGDDQRLQTLYKRWSETADMIQEMVGVCGHDIEDDQKLQTHGTRDGQRLWRDYRRWLKAVERIHE</sequence>
<dbReference type="Proteomes" id="UP001162483">
    <property type="component" value="Unassembled WGS sequence"/>
</dbReference>
<gene>
    <name evidence="1" type="ORF">SPARVUS_LOCUS10686355</name>
</gene>